<evidence type="ECO:0000259" key="8">
    <source>
        <dbReference type="Pfam" id="PF12704"/>
    </source>
</evidence>
<dbReference type="PATRIC" id="fig|1703.10.peg.1789"/>
<dbReference type="InterPro" id="IPR025857">
    <property type="entry name" value="MacB_PCD"/>
</dbReference>
<evidence type="ECO:0000256" key="3">
    <source>
        <dbReference type="ARBA" id="ARBA00022692"/>
    </source>
</evidence>
<dbReference type="Pfam" id="PF02687">
    <property type="entry name" value="FtsX"/>
    <property type="match status" value="2"/>
</dbReference>
<proteinExistence type="inferred from homology"/>
<feature type="domain" description="ABC3 transporter permease C-terminal" evidence="7">
    <location>
        <begin position="282"/>
        <end position="401"/>
    </location>
</feature>
<dbReference type="KEGG" id="blin:BLSMQ_1743"/>
<dbReference type="PANTHER" id="PTHR30572">
    <property type="entry name" value="MEMBRANE COMPONENT OF TRANSPORTER-RELATED"/>
    <property type="match status" value="1"/>
</dbReference>
<keyword evidence="2" id="KW-1003">Cell membrane</keyword>
<dbReference type="Pfam" id="PF12704">
    <property type="entry name" value="MacB_PCD"/>
    <property type="match status" value="1"/>
</dbReference>
<dbReference type="AlphaFoldDB" id="A0A1D7W326"/>
<dbReference type="InterPro" id="IPR003838">
    <property type="entry name" value="ABC3_permease_C"/>
</dbReference>
<feature type="domain" description="MacB-like periplasmic core" evidence="8">
    <location>
        <begin position="21"/>
        <end position="242"/>
    </location>
</feature>
<keyword evidence="5" id="KW-0472">Membrane</keyword>
<dbReference type="RefSeq" id="WP_069600042.1">
    <property type="nucleotide sequence ID" value="NZ_CP017150.1"/>
</dbReference>
<dbReference type="GO" id="GO:0005886">
    <property type="term" value="C:plasma membrane"/>
    <property type="evidence" value="ECO:0007669"/>
    <property type="project" value="UniProtKB-SubCell"/>
</dbReference>
<dbReference type="PANTHER" id="PTHR30572:SF4">
    <property type="entry name" value="ABC TRANSPORTER PERMEASE YTRF"/>
    <property type="match status" value="1"/>
</dbReference>
<gene>
    <name evidence="9" type="ORF">BLSMQ_1743</name>
</gene>
<dbReference type="EMBL" id="CP017150">
    <property type="protein sequence ID" value="AOP53453.1"/>
    <property type="molecule type" value="Genomic_DNA"/>
</dbReference>
<evidence type="ECO:0000256" key="6">
    <source>
        <dbReference type="ARBA" id="ARBA00038076"/>
    </source>
</evidence>
<organism evidence="9 10">
    <name type="scientific">Brevibacterium aurantiacum</name>
    <dbReference type="NCBI Taxonomy" id="273384"/>
    <lineage>
        <taxon>Bacteria</taxon>
        <taxon>Bacillati</taxon>
        <taxon>Actinomycetota</taxon>
        <taxon>Actinomycetes</taxon>
        <taxon>Micrococcales</taxon>
        <taxon>Brevibacteriaceae</taxon>
        <taxon>Brevibacterium</taxon>
    </lineage>
</organism>
<evidence type="ECO:0000256" key="2">
    <source>
        <dbReference type="ARBA" id="ARBA00022475"/>
    </source>
</evidence>
<dbReference type="eggNOG" id="COG3127">
    <property type="taxonomic scope" value="Bacteria"/>
</dbReference>
<evidence type="ECO:0000256" key="4">
    <source>
        <dbReference type="ARBA" id="ARBA00022989"/>
    </source>
</evidence>
<comment type="similarity">
    <text evidence="6">Belongs to the ABC-4 integral membrane protein family.</text>
</comment>
<accession>A0A1D7W326</accession>
<feature type="domain" description="ABC3 transporter permease C-terminal" evidence="7">
    <location>
        <begin position="722"/>
        <end position="841"/>
    </location>
</feature>
<dbReference type="InterPro" id="IPR050250">
    <property type="entry name" value="Macrolide_Exporter_MacB"/>
</dbReference>
<evidence type="ECO:0000259" key="7">
    <source>
        <dbReference type="Pfam" id="PF02687"/>
    </source>
</evidence>
<reference evidence="10" key="1">
    <citation type="submission" date="2016-09" db="EMBL/GenBank/DDBJ databases">
        <title>Complete Genome Sequence of Brevibacterium linens SMQ-1335.</title>
        <authorList>
            <person name="de Melo A.G."/>
            <person name="Labrie S.J."/>
            <person name="Dumaresq J."/>
            <person name="Roberts R.J."/>
            <person name="Tremblay D.M."/>
            <person name="Moineau S."/>
        </authorList>
    </citation>
    <scope>NUCLEOTIDE SEQUENCE [LARGE SCALE GENOMIC DNA]</scope>
    <source>
        <strain evidence="10">SMQ-1335</strain>
    </source>
</reference>
<evidence type="ECO:0000256" key="1">
    <source>
        <dbReference type="ARBA" id="ARBA00004651"/>
    </source>
</evidence>
<comment type="subcellular location">
    <subcellularLocation>
        <location evidence="1">Cell membrane</location>
        <topology evidence="1">Multi-pass membrane protein</topology>
    </subcellularLocation>
</comment>
<dbReference type="OrthoDB" id="9780560at2"/>
<protein>
    <submittedName>
        <fullName evidence="9">Nucleoside ABC transporter, permease protein 2</fullName>
    </submittedName>
</protein>
<keyword evidence="3" id="KW-0812">Transmembrane</keyword>
<evidence type="ECO:0000256" key="5">
    <source>
        <dbReference type="ARBA" id="ARBA00023136"/>
    </source>
</evidence>
<name>A0A1D7W326_BREAU</name>
<keyword evidence="4" id="KW-1133">Transmembrane helix</keyword>
<evidence type="ECO:0000313" key="9">
    <source>
        <dbReference type="EMBL" id="AOP53453.1"/>
    </source>
</evidence>
<dbReference type="Proteomes" id="UP000094793">
    <property type="component" value="Chromosome"/>
</dbReference>
<evidence type="ECO:0000313" key="10">
    <source>
        <dbReference type="Proteomes" id="UP000094793"/>
    </source>
</evidence>
<sequence>MISVALAEIRIHWARFIAVGIGIALAAGFVASTLIISSSLQTSLKDSVGHTFSESDLVVIPSQDVFVNGQEVAPVTEPLEQVDGVDTVAVNARTTTTGRGQSFSESSFALTPAPADPDLDTFTITEGTRPESITDLVLDAETAQELGASIGDEIRFSVDSVSLGPEDDSMPVYRGPSQSNTMFTVVGLAEMGSGPATTGTHRALTTSASYQEYFAQEGDVVAIQVTLDDGADPAAVLTRLQATIDDSDLRGSLEALSVADAIDVKAERLSGGNDVITSLLLVFAGISVIVAILVVSNTFSVIVAGRRRELALLRCLGASRLQLYGSVVTEGTVVGLFGSVLGVAVGAGFSFCLAAVAQRFWPNEFAYLSLHIPLSSLFIGIVVGVLLTVLATIRPARSAIAVTPLEALQPFDEALAPSRHSSLRHIIGWSSIGLGIVTLIASLLLVESSPVWILGGALGGVLLVFGIVLCSVVIIPPIVAAIGDLAFGPFGIPGRLATLNTLRNRRRTAATATALVIGVTLVATILIGGMSTKATLSFGLDQRYPVDIAVPLDATVDRDTVDAVRDIAGVEAAVVAHRAEVLSDEGDVTPELYVIDPDSAQTVLSEGAAAPVPGKVLVPSDYDAESISVKGLTEATIAVAKAGESSQVFFTTPDVGNDLGVSATSTAVLVKVDAGASVAEIFRIQQDIAEELDVTSDEVGGSAVARGEYSEFIDVLLIVAVALLFVAVLIALLGVSNTVSLSVIERRRENSLLRALGLSISQLRSLLALEATLISSVSALIGLCLGGGLGIVGTRLLTNDFSEQLIVDWSLPATLGILFVAILAGLLSALAPARRAARLSPVEGLKQEN</sequence>
<dbReference type="GO" id="GO:0022857">
    <property type="term" value="F:transmembrane transporter activity"/>
    <property type="evidence" value="ECO:0007669"/>
    <property type="project" value="TreeGrafter"/>
</dbReference>